<dbReference type="EMBL" id="JMSE01000488">
    <property type="protein sequence ID" value="KDN69601.1"/>
    <property type="molecule type" value="Genomic_DNA"/>
</dbReference>
<dbReference type="InterPro" id="IPR036305">
    <property type="entry name" value="RGS_sf"/>
</dbReference>
<evidence type="ECO:0000313" key="4">
    <source>
        <dbReference type="Proteomes" id="UP000027238"/>
    </source>
</evidence>
<keyword evidence="2" id="KW-0812">Transmembrane</keyword>
<keyword evidence="2" id="KW-1133">Transmembrane helix</keyword>
<protein>
    <recommendedName>
        <fullName evidence="5">RGS domain-containing protein</fullName>
    </recommendedName>
</protein>
<feature type="region of interest" description="Disordered" evidence="1">
    <location>
        <begin position="101"/>
        <end position="149"/>
    </location>
</feature>
<keyword evidence="2" id="KW-0472">Membrane</keyword>
<feature type="region of interest" description="Disordered" evidence="1">
    <location>
        <begin position="335"/>
        <end position="356"/>
    </location>
</feature>
<dbReference type="eggNOG" id="ENOG502QUMU">
    <property type="taxonomic scope" value="Eukaryota"/>
</dbReference>
<evidence type="ECO:0000256" key="2">
    <source>
        <dbReference type="SAM" id="Phobius"/>
    </source>
</evidence>
<name>A0A066XV05_COLSU</name>
<dbReference type="InterPro" id="IPR044926">
    <property type="entry name" value="RGS_subdomain_2"/>
</dbReference>
<dbReference type="HOGENOM" id="CLU_041181_1_0_1"/>
<evidence type="ECO:0008006" key="5">
    <source>
        <dbReference type="Google" id="ProtNLM"/>
    </source>
</evidence>
<dbReference type="Gene3D" id="1.10.167.10">
    <property type="entry name" value="Regulator of G-protein Signalling 4, domain 2"/>
    <property type="match status" value="1"/>
</dbReference>
<dbReference type="OMA" id="MQAYSAW"/>
<feature type="transmembrane region" description="Helical" evidence="2">
    <location>
        <begin position="414"/>
        <end position="436"/>
    </location>
</feature>
<dbReference type="Proteomes" id="UP000027238">
    <property type="component" value="Unassembled WGS sequence"/>
</dbReference>
<evidence type="ECO:0000313" key="3">
    <source>
        <dbReference type="EMBL" id="KDN69601.1"/>
    </source>
</evidence>
<gene>
    <name evidence="3" type="ORF">CSUB01_04918</name>
</gene>
<dbReference type="PANTHER" id="PTHR39466:SF1">
    <property type="entry name" value="RGS DOMAIN-CONTAINING PROTEIN"/>
    <property type="match status" value="1"/>
</dbReference>
<dbReference type="AlphaFoldDB" id="A0A066XV05"/>
<reference evidence="4" key="1">
    <citation type="journal article" date="2014" name="Genome Announc.">
        <title>Draft genome sequence of Colletotrichum sublineola, a destructive pathogen of cultivated sorghum.</title>
        <authorList>
            <person name="Baroncelli R."/>
            <person name="Sanz-Martin J.M."/>
            <person name="Rech G.E."/>
            <person name="Sukno S.A."/>
            <person name="Thon M.R."/>
        </authorList>
    </citation>
    <scope>NUCLEOTIDE SEQUENCE [LARGE SCALE GENOMIC DNA]</scope>
    <source>
        <strain evidence="4">TX430BB</strain>
    </source>
</reference>
<keyword evidence="4" id="KW-1185">Reference proteome</keyword>
<accession>A0A066XV05</accession>
<feature type="transmembrane region" description="Helical" evidence="2">
    <location>
        <begin position="299"/>
        <end position="323"/>
    </location>
</feature>
<feature type="transmembrane region" description="Helical" evidence="2">
    <location>
        <begin position="266"/>
        <end position="287"/>
    </location>
</feature>
<sequence length="442" mass="50165">MSLKFYTTPSAGRPWRPPVMEEDCRRYRHRAKRTDKWIPSQLAFEEVIRNNTASPCSLNDFMDFLVYVEQDAEPLQFFLWYCGYIHSWTTGLTPEERVLAPRWDPDRGRTPRPQERRANNSSKVSSILDMLDEESDRRVSKAGNSRHKRNNASLAAKFPHPTMAVIEEERDEEDREATDFQAEPASQPFRADINAITNHYIVLDSPRRLNLTKDDRNAVLAATATTTHPSALLLAFEKAEAILRGKLHPDFIRYSMANANRATTRLLRFLGFLLLFLGLAADAVLVLSPVSRYYRLLSMPLLFAGFAILVAALDGVSLSLYLARKRQIRPWEAPDDLEAGTGAEKHHRRKATPESVAGAVDPLRKQSLQTLGPANVFSGEDWVDAYERRRWWQLVFERKSGSQNQHLRILQHGVVLGAVLWATLTTAGIGVGSIFIPSHNMF</sequence>
<dbReference type="OrthoDB" id="3232309at2759"/>
<feature type="compositionally biased region" description="Basic and acidic residues" evidence="1">
    <location>
        <begin position="101"/>
        <end position="118"/>
    </location>
</feature>
<dbReference type="SUPFAM" id="SSF48097">
    <property type="entry name" value="Regulator of G-protein signaling, RGS"/>
    <property type="match status" value="1"/>
</dbReference>
<proteinExistence type="predicted"/>
<evidence type="ECO:0000256" key="1">
    <source>
        <dbReference type="SAM" id="MobiDB-lite"/>
    </source>
</evidence>
<comment type="caution">
    <text evidence="3">The sequence shown here is derived from an EMBL/GenBank/DDBJ whole genome shotgun (WGS) entry which is preliminary data.</text>
</comment>
<organism evidence="3 4">
    <name type="scientific">Colletotrichum sublineola</name>
    <name type="common">Sorghum anthracnose fungus</name>
    <dbReference type="NCBI Taxonomy" id="1173701"/>
    <lineage>
        <taxon>Eukaryota</taxon>
        <taxon>Fungi</taxon>
        <taxon>Dikarya</taxon>
        <taxon>Ascomycota</taxon>
        <taxon>Pezizomycotina</taxon>
        <taxon>Sordariomycetes</taxon>
        <taxon>Hypocreomycetidae</taxon>
        <taxon>Glomerellales</taxon>
        <taxon>Glomerellaceae</taxon>
        <taxon>Colletotrichum</taxon>
        <taxon>Colletotrichum graminicola species complex</taxon>
    </lineage>
</organism>
<dbReference type="STRING" id="1173701.A0A066XV05"/>
<dbReference type="PANTHER" id="PTHR39466">
    <property type="entry name" value="RGS DOMAIN-CONTAINING PROTEIN"/>
    <property type="match status" value="1"/>
</dbReference>